<sequence>MLSSASSKPKSKDITWEHCFCTTLENRSKITWKHCLKVLHGITRVKNHLAGIPKDVAPCQSVPDNVRKLIHSVVIAKTKQKEQRVEEACRLRATINLSHSEGEKLDDDGAQDNGIKIVRKKSVGVGPLDSFCKLTPEEARKRGPKETSQSTITTKKQEEMRDHACEYIAQWFYEASIPHNTATLPSFDRMLEDIGEYG</sequence>
<dbReference type="PANTHER" id="PTHR46951">
    <property type="entry name" value="BED-TYPE DOMAIN-CONTAINING PROTEIN"/>
    <property type="match status" value="1"/>
</dbReference>
<reference evidence="2" key="1">
    <citation type="journal article" date="2022" name="Cell">
        <title>Repeat-based holocentromeres influence genome architecture and karyotype evolution.</title>
        <authorList>
            <person name="Hofstatter P.G."/>
            <person name="Thangavel G."/>
            <person name="Lux T."/>
            <person name="Neumann P."/>
            <person name="Vondrak T."/>
            <person name="Novak P."/>
            <person name="Zhang M."/>
            <person name="Costa L."/>
            <person name="Castellani M."/>
            <person name="Scott A."/>
            <person name="Toegelov H."/>
            <person name="Fuchs J."/>
            <person name="Mata-Sucre Y."/>
            <person name="Dias Y."/>
            <person name="Vanzela A.L.L."/>
            <person name="Huettel B."/>
            <person name="Almeida C.C.S."/>
            <person name="Simkova H."/>
            <person name="Souza G."/>
            <person name="Pedrosa-Harand A."/>
            <person name="Macas J."/>
            <person name="Mayer K.F.X."/>
            <person name="Houben A."/>
            <person name="Marques A."/>
        </authorList>
    </citation>
    <scope>NUCLEOTIDE SEQUENCE</scope>
    <source>
        <strain evidence="2">RhyBre1mFocal</strain>
    </source>
</reference>
<comment type="caution">
    <text evidence="2">The sequence shown here is derived from an EMBL/GenBank/DDBJ whole genome shotgun (WGS) entry which is preliminary data.</text>
</comment>
<dbReference type="AlphaFoldDB" id="A0A9Q0CS70"/>
<feature type="region of interest" description="Disordered" evidence="1">
    <location>
        <begin position="138"/>
        <end position="158"/>
    </location>
</feature>
<dbReference type="EMBL" id="JAMQYH010000002">
    <property type="protein sequence ID" value="KAJ1699003.1"/>
    <property type="molecule type" value="Genomic_DNA"/>
</dbReference>
<dbReference type="PANTHER" id="PTHR46951:SF2">
    <property type="entry name" value="BED-TYPE DOMAIN-CONTAINING PROTEIN"/>
    <property type="match status" value="1"/>
</dbReference>
<evidence type="ECO:0000313" key="3">
    <source>
        <dbReference type="Proteomes" id="UP001151287"/>
    </source>
</evidence>
<gene>
    <name evidence="2" type="ORF">LUZ63_007515</name>
</gene>
<organism evidence="2 3">
    <name type="scientific">Rhynchospora breviuscula</name>
    <dbReference type="NCBI Taxonomy" id="2022672"/>
    <lineage>
        <taxon>Eukaryota</taxon>
        <taxon>Viridiplantae</taxon>
        <taxon>Streptophyta</taxon>
        <taxon>Embryophyta</taxon>
        <taxon>Tracheophyta</taxon>
        <taxon>Spermatophyta</taxon>
        <taxon>Magnoliopsida</taxon>
        <taxon>Liliopsida</taxon>
        <taxon>Poales</taxon>
        <taxon>Cyperaceae</taxon>
        <taxon>Cyperoideae</taxon>
        <taxon>Rhynchosporeae</taxon>
        <taxon>Rhynchospora</taxon>
    </lineage>
</organism>
<proteinExistence type="predicted"/>
<protein>
    <submittedName>
        <fullName evidence="2">Uncharacterized protein</fullName>
    </submittedName>
</protein>
<dbReference type="Proteomes" id="UP001151287">
    <property type="component" value="Unassembled WGS sequence"/>
</dbReference>
<keyword evidence="3" id="KW-1185">Reference proteome</keyword>
<accession>A0A9Q0CS70</accession>
<name>A0A9Q0CS70_9POAL</name>
<evidence type="ECO:0000256" key="1">
    <source>
        <dbReference type="SAM" id="MobiDB-lite"/>
    </source>
</evidence>
<dbReference type="OrthoDB" id="692752at2759"/>
<evidence type="ECO:0000313" key="2">
    <source>
        <dbReference type="EMBL" id="KAJ1699003.1"/>
    </source>
</evidence>